<organism evidence="2 3">
    <name type="scientific">Rhizopogon vinicolor AM-OR11-026</name>
    <dbReference type="NCBI Taxonomy" id="1314800"/>
    <lineage>
        <taxon>Eukaryota</taxon>
        <taxon>Fungi</taxon>
        <taxon>Dikarya</taxon>
        <taxon>Basidiomycota</taxon>
        <taxon>Agaricomycotina</taxon>
        <taxon>Agaricomycetes</taxon>
        <taxon>Agaricomycetidae</taxon>
        <taxon>Boletales</taxon>
        <taxon>Suillineae</taxon>
        <taxon>Rhizopogonaceae</taxon>
        <taxon>Rhizopogon</taxon>
    </lineage>
</organism>
<keyword evidence="1" id="KW-0472">Membrane</keyword>
<feature type="transmembrane region" description="Helical" evidence="1">
    <location>
        <begin position="73"/>
        <end position="94"/>
    </location>
</feature>
<keyword evidence="1" id="KW-0812">Transmembrane</keyword>
<sequence>MDDKIIPLYNRPPLPSWWKPPERKKSPKKFLLFRALCFISIARPSADHFWVSLTQDDEWEEQRKKILMRLNNTNIMAGLLLTTTAVFVSTQPPLASLLPYTMRPCYFFAFFSFTHALGSLLCGIAVVNIYDACDRTWAKDVMTSSRFRLCCTFIFIGWPSISLTISIILLITSLLIACYAPGVWWLQMLVTIEVMSWAWLPPLFLWCAVP</sequence>
<feature type="transmembrane region" description="Helical" evidence="1">
    <location>
        <begin position="106"/>
        <end position="130"/>
    </location>
</feature>
<protein>
    <submittedName>
        <fullName evidence="2">Uncharacterized protein</fullName>
    </submittedName>
</protein>
<evidence type="ECO:0000313" key="2">
    <source>
        <dbReference type="EMBL" id="OAX31762.1"/>
    </source>
</evidence>
<dbReference type="InParanoid" id="A0A1B7MGN3"/>
<evidence type="ECO:0000256" key="1">
    <source>
        <dbReference type="SAM" id="Phobius"/>
    </source>
</evidence>
<feature type="transmembrane region" description="Helical" evidence="1">
    <location>
        <begin position="151"/>
        <end position="177"/>
    </location>
</feature>
<reference evidence="2 3" key="1">
    <citation type="submission" date="2016-06" db="EMBL/GenBank/DDBJ databases">
        <title>Comparative genomics of the ectomycorrhizal sister species Rhizopogon vinicolor and Rhizopogon vesiculosus (Basidiomycota: Boletales) reveals a divergence of the mating type B locus.</title>
        <authorList>
            <consortium name="DOE Joint Genome Institute"/>
            <person name="Mujic A.B."/>
            <person name="Kuo A."/>
            <person name="Tritt A."/>
            <person name="Lipzen A."/>
            <person name="Chen C."/>
            <person name="Johnson J."/>
            <person name="Sharma A."/>
            <person name="Barry K."/>
            <person name="Grigoriev I.V."/>
            <person name="Spatafora J.W."/>
        </authorList>
    </citation>
    <scope>NUCLEOTIDE SEQUENCE [LARGE SCALE GENOMIC DNA]</scope>
    <source>
        <strain evidence="2 3">AM-OR11-026</strain>
    </source>
</reference>
<dbReference type="OrthoDB" id="2640035at2759"/>
<dbReference type="Proteomes" id="UP000092154">
    <property type="component" value="Unassembled WGS sequence"/>
</dbReference>
<dbReference type="EMBL" id="KV449254">
    <property type="protein sequence ID" value="OAX31762.1"/>
    <property type="molecule type" value="Genomic_DNA"/>
</dbReference>
<proteinExistence type="predicted"/>
<feature type="transmembrane region" description="Helical" evidence="1">
    <location>
        <begin position="183"/>
        <end position="209"/>
    </location>
</feature>
<keyword evidence="1" id="KW-1133">Transmembrane helix</keyword>
<name>A0A1B7MGN3_9AGAM</name>
<accession>A0A1B7MGN3</accession>
<gene>
    <name evidence="2" type="ORF">K503DRAFT_52413</name>
</gene>
<keyword evidence="3" id="KW-1185">Reference proteome</keyword>
<dbReference type="AlphaFoldDB" id="A0A1B7MGN3"/>
<evidence type="ECO:0000313" key="3">
    <source>
        <dbReference type="Proteomes" id="UP000092154"/>
    </source>
</evidence>